<reference evidence="1 2" key="1">
    <citation type="submission" date="2014-06" db="EMBL/GenBank/DDBJ databases">
        <title>Saccharopolyspora rectivirgula DSM-43113 Genome sequencing.</title>
        <authorList>
            <person name="Barrera C."/>
            <person name="Millon L."/>
            <person name="Rognon B."/>
            <person name="Zaugg C."/>
            <person name="Monod M."/>
        </authorList>
    </citation>
    <scope>NUCLEOTIDE SEQUENCE [LARGE SCALE GENOMIC DNA]</scope>
    <source>
        <strain evidence="1 2">DSM 43113</strain>
    </source>
</reference>
<dbReference type="eggNOG" id="ENOG5032RMG">
    <property type="taxonomic scope" value="Bacteria"/>
</dbReference>
<dbReference type="RefSeq" id="WP_029719852.1">
    <property type="nucleotide sequence ID" value="NZ_JNVU01000012.1"/>
</dbReference>
<dbReference type="OrthoDB" id="9801358at2"/>
<dbReference type="Proteomes" id="UP000031419">
    <property type="component" value="Unassembled WGS sequence"/>
</dbReference>
<dbReference type="InterPro" id="IPR010712">
    <property type="entry name" value="Arsenical-R_ArsD"/>
</dbReference>
<dbReference type="GO" id="GO:0003677">
    <property type="term" value="F:DNA binding"/>
    <property type="evidence" value="ECO:0007669"/>
    <property type="project" value="InterPro"/>
</dbReference>
<comment type="caution">
    <text evidence="1">The sequence shown here is derived from an EMBL/GenBank/DDBJ whole genome shotgun (WGS) entry which is preliminary data.</text>
</comment>
<dbReference type="GO" id="GO:0045892">
    <property type="term" value="P:negative regulation of DNA-templated transcription"/>
    <property type="evidence" value="ECO:0007669"/>
    <property type="project" value="InterPro"/>
</dbReference>
<organism evidence="1 2">
    <name type="scientific">Saccharopolyspora rectivirgula</name>
    <dbReference type="NCBI Taxonomy" id="28042"/>
    <lineage>
        <taxon>Bacteria</taxon>
        <taxon>Bacillati</taxon>
        <taxon>Actinomycetota</taxon>
        <taxon>Actinomycetes</taxon>
        <taxon>Pseudonocardiales</taxon>
        <taxon>Pseudonocardiaceae</taxon>
        <taxon>Saccharopolyspora</taxon>
    </lineage>
</organism>
<accession>A0A073B1Z6</accession>
<dbReference type="EMBL" id="JNVU01000012">
    <property type="protein sequence ID" value="KEI45571.1"/>
    <property type="molecule type" value="Genomic_DNA"/>
</dbReference>
<dbReference type="GO" id="GO:0046685">
    <property type="term" value="P:response to arsenic-containing substance"/>
    <property type="evidence" value="ECO:0007669"/>
    <property type="project" value="InterPro"/>
</dbReference>
<dbReference type="Pfam" id="PF06953">
    <property type="entry name" value="ArsD"/>
    <property type="match status" value="1"/>
</dbReference>
<gene>
    <name evidence="1" type="ORF">GU90_03840</name>
</gene>
<dbReference type="STRING" id="28042.GU90_03840"/>
<sequence length="125" mass="12923">MASVEIYDPAMCCSTGVCGPSVDPALTQFAADVEWLGSAGVDVHRFGLSSEPGKFVENGEVGALLKDKGEEALPAVFVDGALRTSGRYPTRVELAEWTGMATERPGLPVIEQAEPGSGCCGGGEC</sequence>
<dbReference type="AlphaFoldDB" id="A0A073B1Z6"/>
<evidence type="ECO:0000313" key="1">
    <source>
        <dbReference type="EMBL" id="KEI45571.1"/>
    </source>
</evidence>
<evidence type="ECO:0000313" key="2">
    <source>
        <dbReference type="Proteomes" id="UP000031419"/>
    </source>
</evidence>
<protein>
    <submittedName>
        <fullName evidence="1">Arsenic resistance operon repressor</fullName>
    </submittedName>
</protein>
<dbReference type="Gene3D" id="3.40.30.10">
    <property type="entry name" value="Glutaredoxin"/>
    <property type="match status" value="1"/>
</dbReference>
<dbReference type="NCBIfam" id="NF033727">
    <property type="entry name" value="chaperon_ArsD"/>
    <property type="match status" value="1"/>
</dbReference>
<name>A0A073B1Z6_9PSEU</name>
<keyword evidence="2" id="KW-1185">Reference proteome</keyword>
<proteinExistence type="predicted"/>